<keyword evidence="11" id="KW-0670">Pyruvate</keyword>
<evidence type="ECO:0000256" key="1">
    <source>
        <dbReference type="ARBA" id="ARBA00004997"/>
    </source>
</evidence>
<evidence type="ECO:0000256" key="4">
    <source>
        <dbReference type="ARBA" id="ARBA00022679"/>
    </source>
</evidence>
<name>A0A098SCD4_9BACT</name>
<comment type="similarity">
    <text evidence="2">Belongs to the pyruvate kinase family.</text>
</comment>
<keyword evidence="4" id="KW-0808">Transferase</keyword>
<comment type="pathway">
    <text evidence="1">Carbohydrate degradation; glycolysis; pyruvate from D-glyceraldehyde 3-phosphate: step 5/5.</text>
</comment>
<dbReference type="STRING" id="1524460.IX84_00435"/>
<evidence type="ECO:0000256" key="5">
    <source>
        <dbReference type="ARBA" id="ARBA00022723"/>
    </source>
</evidence>
<dbReference type="Gene3D" id="3.20.20.60">
    <property type="entry name" value="Phosphoenolpyruvate-binding domains"/>
    <property type="match status" value="2"/>
</dbReference>
<evidence type="ECO:0000256" key="3">
    <source>
        <dbReference type="ARBA" id="ARBA00012142"/>
    </source>
</evidence>
<evidence type="ECO:0000256" key="11">
    <source>
        <dbReference type="ARBA" id="ARBA00023317"/>
    </source>
</evidence>
<evidence type="ECO:0000256" key="7">
    <source>
        <dbReference type="ARBA" id="ARBA00022777"/>
    </source>
</evidence>
<evidence type="ECO:0000259" key="12">
    <source>
        <dbReference type="Pfam" id="PF00224"/>
    </source>
</evidence>
<dbReference type="OrthoDB" id="9812123at2"/>
<evidence type="ECO:0000256" key="9">
    <source>
        <dbReference type="ARBA" id="ARBA00022842"/>
    </source>
</evidence>
<accession>A0A098SCD4</accession>
<organism evidence="13 14">
    <name type="scientific">Phaeodactylibacter xiamenensis</name>
    <dbReference type="NCBI Taxonomy" id="1524460"/>
    <lineage>
        <taxon>Bacteria</taxon>
        <taxon>Pseudomonadati</taxon>
        <taxon>Bacteroidota</taxon>
        <taxon>Saprospiria</taxon>
        <taxon>Saprospirales</taxon>
        <taxon>Haliscomenobacteraceae</taxon>
        <taxon>Phaeodactylibacter</taxon>
    </lineage>
</organism>
<dbReference type="EMBL" id="JPOS01000002">
    <property type="protein sequence ID" value="KGE89821.1"/>
    <property type="molecule type" value="Genomic_DNA"/>
</dbReference>
<evidence type="ECO:0000256" key="6">
    <source>
        <dbReference type="ARBA" id="ARBA00022741"/>
    </source>
</evidence>
<protein>
    <recommendedName>
        <fullName evidence="3">pyruvate kinase</fullName>
        <ecNumber evidence="3">2.7.1.40</ecNumber>
    </recommendedName>
</protein>
<keyword evidence="6" id="KW-0547">Nucleotide-binding</keyword>
<dbReference type="InterPro" id="IPR011037">
    <property type="entry name" value="Pyrv_Knase-like_insert_dom_sf"/>
</dbReference>
<proteinExistence type="inferred from homology"/>
<dbReference type="Proteomes" id="UP000029736">
    <property type="component" value="Unassembled WGS sequence"/>
</dbReference>
<dbReference type="AlphaFoldDB" id="A0A098SCD4"/>
<dbReference type="GO" id="GO:0000287">
    <property type="term" value="F:magnesium ion binding"/>
    <property type="evidence" value="ECO:0007669"/>
    <property type="project" value="InterPro"/>
</dbReference>
<dbReference type="GO" id="GO:0016301">
    <property type="term" value="F:kinase activity"/>
    <property type="evidence" value="ECO:0007669"/>
    <property type="project" value="UniProtKB-KW"/>
</dbReference>
<evidence type="ECO:0000313" key="13">
    <source>
        <dbReference type="EMBL" id="KGE89821.1"/>
    </source>
</evidence>
<dbReference type="GO" id="GO:0030955">
    <property type="term" value="F:potassium ion binding"/>
    <property type="evidence" value="ECO:0007669"/>
    <property type="project" value="InterPro"/>
</dbReference>
<dbReference type="GO" id="GO:0004743">
    <property type="term" value="F:pyruvate kinase activity"/>
    <property type="evidence" value="ECO:0007669"/>
    <property type="project" value="UniProtKB-EC"/>
</dbReference>
<dbReference type="InterPro" id="IPR040442">
    <property type="entry name" value="Pyrv_kinase-like_dom_sf"/>
</dbReference>
<comment type="caution">
    <text evidence="13">The sequence shown here is derived from an EMBL/GenBank/DDBJ whole genome shotgun (WGS) entry which is preliminary data.</text>
</comment>
<evidence type="ECO:0000256" key="8">
    <source>
        <dbReference type="ARBA" id="ARBA00022840"/>
    </source>
</evidence>
<keyword evidence="7" id="KW-0418">Kinase</keyword>
<dbReference type="RefSeq" id="WP_044215603.1">
    <property type="nucleotide sequence ID" value="NZ_JBKAGJ010000014.1"/>
</dbReference>
<dbReference type="NCBIfam" id="NF011314">
    <property type="entry name" value="PRK14725.1"/>
    <property type="match status" value="1"/>
</dbReference>
<keyword evidence="8" id="KW-0067">ATP-binding</keyword>
<dbReference type="SUPFAM" id="SSF50800">
    <property type="entry name" value="PK beta-barrel domain-like"/>
    <property type="match status" value="1"/>
</dbReference>
<dbReference type="Pfam" id="PF00224">
    <property type="entry name" value="PK"/>
    <property type="match status" value="2"/>
</dbReference>
<gene>
    <name evidence="13" type="ORF">IX84_00435</name>
</gene>
<dbReference type="GO" id="GO:0005524">
    <property type="term" value="F:ATP binding"/>
    <property type="evidence" value="ECO:0007669"/>
    <property type="project" value="UniProtKB-KW"/>
</dbReference>
<dbReference type="PANTHER" id="PTHR11817">
    <property type="entry name" value="PYRUVATE KINASE"/>
    <property type="match status" value="1"/>
</dbReference>
<keyword evidence="10" id="KW-0324">Glycolysis</keyword>
<dbReference type="InterPro" id="IPR015813">
    <property type="entry name" value="Pyrv/PenolPyrv_kinase-like_dom"/>
</dbReference>
<keyword evidence="14" id="KW-1185">Reference proteome</keyword>
<dbReference type="InterPro" id="IPR015793">
    <property type="entry name" value="Pyrv_Knase_brl"/>
</dbReference>
<keyword evidence="9" id="KW-0460">Magnesium</keyword>
<dbReference type="SUPFAM" id="SSF51621">
    <property type="entry name" value="Phosphoenolpyruvate/pyruvate domain"/>
    <property type="match status" value="1"/>
</dbReference>
<reference evidence="13 14" key="1">
    <citation type="journal article" date="2014" name="Int. J. Syst. Evol. Microbiol.">
        <title>Phaeodactylibacter xiamenensis gen. nov., sp. nov., a member of the family Saprospiraceae isolated from the marine alga Phaeodactylum tricornutum.</title>
        <authorList>
            <person name="Chen Z.Jr."/>
            <person name="Lei X."/>
            <person name="Lai Q."/>
            <person name="Li Y."/>
            <person name="Zhang B."/>
            <person name="Zhang J."/>
            <person name="Zhang H."/>
            <person name="Yang L."/>
            <person name="Zheng W."/>
            <person name="Tian Y."/>
            <person name="Yu Z."/>
            <person name="Xu H.Jr."/>
            <person name="Zheng T."/>
        </authorList>
    </citation>
    <scope>NUCLEOTIDE SEQUENCE [LARGE SCALE GENOMIC DNA]</scope>
    <source>
        <strain evidence="13 14">KD52</strain>
    </source>
</reference>
<keyword evidence="5" id="KW-0479">Metal-binding</keyword>
<sequence>MLQDQPNIQSMLEQVETIERAAQSKELEYAEVLSRIHPNLLASAKNLIHYRTLRSFDIRELQKQLGRMGLSRLAKAEGHTMASLSVTATILRALLLGEFVEKERVNLTITKAQEIVRTHTRKLLGYRTEGRRTRIMVTLPGEAAEQPELVFEMVQKGMNCARINCAHDGPEAWKKMIANVRTASRALGVHCQVAMDLAGPKIRTGELQPGLKVRRFKTPKDSLGRVKQPVEVWIAPAPHPTKPYPHLPLSSVELKKMKPGDKLYCRDTRHKKRQFRVTKVLDDGCLAEAYRTVYLGEGSQLFTDKKLKSRPLTVGVLPPLEAPILLTTGDILRIHRSNELGESAKYDDNGQLIDVAHISCTSEEVFEQVKVGEPILFDDGQIEGVIRKVKDGELYVEILHTKEGGGKLRADKGINFPDSNLSIRGLTTKDRKDLPFVAEHADVVNLSFVNSPQDVRDLIDELSQLGAANRIGVILKIETQAGFDNLVDILLEGMAVYPIGVMIARGDLAIEAGWDQIGRVQEEIMSLCQAAHLPDIWATQVLENLAKKGIPSRAEITDAVMAQRAECVMLNKGAYITQAIGLLDSILRSMGPYQEKNAPMLPAMEGAKRRK</sequence>
<dbReference type="EC" id="2.7.1.40" evidence="3"/>
<evidence type="ECO:0000256" key="2">
    <source>
        <dbReference type="ARBA" id="ARBA00008663"/>
    </source>
</evidence>
<feature type="domain" description="Pyruvate kinase barrel" evidence="12">
    <location>
        <begin position="354"/>
        <end position="571"/>
    </location>
</feature>
<dbReference type="UniPathway" id="UPA00109">
    <property type="reaction ID" value="UER00188"/>
</dbReference>
<dbReference type="InterPro" id="IPR001697">
    <property type="entry name" value="Pyr_Knase"/>
</dbReference>
<evidence type="ECO:0000313" key="14">
    <source>
        <dbReference type="Proteomes" id="UP000029736"/>
    </source>
</evidence>
<feature type="domain" description="Pyruvate kinase barrel" evidence="12">
    <location>
        <begin position="131"/>
        <end position="212"/>
    </location>
</feature>
<evidence type="ECO:0000256" key="10">
    <source>
        <dbReference type="ARBA" id="ARBA00023152"/>
    </source>
</evidence>